<feature type="transmembrane region" description="Helical" evidence="1">
    <location>
        <begin position="6"/>
        <end position="27"/>
    </location>
</feature>
<feature type="transmembrane region" description="Helical" evidence="1">
    <location>
        <begin position="34"/>
        <end position="49"/>
    </location>
</feature>
<evidence type="ECO:0000256" key="1">
    <source>
        <dbReference type="SAM" id="Phobius"/>
    </source>
</evidence>
<proteinExistence type="predicted"/>
<dbReference type="STRING" id="617002.SAMN05660653_01477"/>
<evidence type="ECO:0000313" key="2">
    <source>
        <dbReference type="EMBL" id="SDB30458.1"/>
    </source>
</evidence>
<feature type="transmembrane region" description="Helical" evidence="1">
    <location>
        <begin position="61"/>
        <end position="90"/>
    </location>
</feature>
<dbReference type="Proteomes" id="UP000198771">
    <property type="component" value="Unassembled WGS sequence"/>
</dbReference>
<dbReference type="RefSeq" id="WP_092119411.1">
    <property type="nucleotide sequence ID" value="NZ_FMXO01000007.1"/>
</dbReference>
<dbReference type="Pfam" id="PF04307">
    <property type="entry name" value="YdjM"/>
    <property type="match status" value="1"/>
</dbReference>
<organism evidence="2 3">
    <name type="scientific">Desulfonatronum thiosulfatophilum</name>
    <dbReference type="NCBI Taxonomy" id="617002"/>
    <lineage>
        <taxon>Bacteria</taxon>
        <taxon>Pseudomonadati</taxon>
        <taxon>Thermodesulfobacteriota</taxon>
        <taxon>Desulfovibrionia</taxon>
        <taxon>Desulfovibrionales</taxon>
        <taxon>Desulfonatronaceae</taxon>
        <taxon>Desulfonatronum</taxon>
    </lineage>
</organism>
<keyword evidence="1" id="KW-0812">Transmembrane</keyword>
<protein>
    <submittedName>
        <fullName evidence="2">LexA-binding, inner membrane-associated putative hydrolase</fullName>
    </submittedName>
</protein>
<keyword evidence="3" id="KW-1185">Reference proteome</keyword>
<evidence type="ECO:0000313" key="3">
    <source>
        <dbReference type="Proteomes" id="UP000198771"/>
    </source>
</evidence>
<keyword evidence="2" id="KW-0378">Hydrolase</keyword>
<dbReference type="OrthoDB" id="5471444at2"/>
<feature type="transmembrane region" description="Helical" evidence="1">
    <location>
        <begin position="102"/>
        <end position="121"/>
    </location>
</feature>
<sequence length="149" mass="16630">MPGFKAHLFGGALFFGLVLTLVLWLGVYQPDHQTLMFLALIALLSALFPDVDTDSKGRVLFYGALLAVYLVLMIQGRFRLAAILGFCALLPAVGHHRGWTHSWWAMFLVPLPIIILPMVFYDRSLVSVVPFYLASVTGYCSHLALDRTF</sequence>
<keyword evidence="1" id="KW-1133">Transmembrane helix</keyword>
<dbReference type="GO" id="GO:0016787">
    <property type="term" value="F:hydrolase activity"/>
    <property type="evidence" value="ECO:0007669"/>
    <property type="project" value="UniProtKB-KW"/>
</dbReference>
<dbReference type="EMBL" id="FMXO01000007">
    <property type="protein sequence ID" value="SDB30458.1"/>
    <property type="molecule type" value="Genomic_DNA"/>
</dbReference>
<name>A0A1G6CC45_9BACT</name>
<feature type="transmembrane region" description="Helical" evidence="1">
    <location>
        <begin position="127"/>
        <end position="145"/>
    </location>
</feature>
<reference evidence="2 3" key="1">
    <citation type="submission" date="2016-10" db="EMBL/GenBank/DDBJ databases">
        <authorList>
            <person name="de Groot N.N."/>
        </authorList>
    </citation>
    <scope>NUCLEOTIDE SEQUENCE [LARGE SCALE GENOMIC DNA]</scope>
    <source>
        <strain evidence="2 3">ASO4-2</strain>
    </source>
</reference>
<dbReference type="AlphaFoldDB" id="A0A1G6CC45"/>
<keyword evidence="1" id="KW-0472">Membrane</keyword>
<dbReference type="InterPro" id="IPR007404">
    <property type="entry name" value="YdjM-like"/>
</dbReference>
<gene>
    <name evidence="2" type="ORF">SAMN05660653_01477</name>
</gene>
<accession>A0A1G6CC45</accession>